<dbReference type="Proteomes" id="UP000238532">
    <property type="component" value="Unassembled WGS sequence"/>
</dbReference>
<proteinExistence type="predicted"/>
<accession>A0A2S9RQU5</accession>
<organism evidence="1 2">
    <name type="scientific">Haemophilus influenzae</name>
    <dbReference type="NCBI Taxonomy" id="727"/>
    <lineage>
        <taxon>Bacteria</taxon>
        <taxon>Pseudomonadati</taxon>
        <taxon>Pseudomonadota</taxon>
        <taxon>Gammaproteobacteria</taxon>
        <taxon>Pasteurellales</taxon>
        <taxon>Pasteurellaceae</taxon>
        <taxon>Haemophilus</taxon>
    </lineage>
</organism>
<dbReference type="EMBL" id="NEBY01000148">
    <property type="protein sequence ID" value="PRJ63217.1"/>
    <property type="molecule type" value="Genomic_DNA"/>
</dbReference>
<name>A0A2S9RQU5_HAEIF</name>
<protein>
    <recommendedName>
        <fullName evidence="3">DUF4054 domain-containing protein</fullName>
    </recommendedName>
</protein>
<evidence type="ECO:0000313" key="2">
    <source>
        <dbReference type="Proteomes" id="UP000238532"/>
    </source>
</evidence>
<evidence type="ECO:0000313" key="1">
    <source>
        <dbReference type="EMBL" id="PRJ63217.1"/>
    </source>
</evidence>
<dbReference type="AlphaFoldDB" id="A0A2S9RQU5"/>
<sequence length="116" mass="12941">MSAYSLLNLFYPLSQQMPEDMVNKALSVADNKRPDCLSDEKQDEAVAWYAAYLLAQSIESGVNAAGLRREREGDLEREYFSESDKGGNAERFLAKYNELNNICVRLGAITVGSHCV</sequence>
<reference evidence="1 2" key="1">
    <citation type="submission" date="2017-04" db="EMBL/GenBank/DDBJ databases">
        <title>Haemophilus influenzae in COPD genome sequencing project.</title>
        <authorList>
            <person name="Murphy T.F."/>
            <person name="Kong Y."/>
            <person name="Nadendla S."/>
            <person name="Tettelin H."/>
            <person name="Pettigrew M."/>
        </authorList>
    </citation>
    <scope>NUCLEOTIDE SEQUENCE [LARGE SCALE GENOMIC DNA]</scope>
    <source>
        <strain evidence="1 2">56P127H1</strain>
    </source>
</reference>
<gene>
    <name evidence="1" type="ORF">BV102_00420</name>
</gene>
<comment type="caution">
    <text evidence="1">The sequence shown here is derived from an EMBL/GenBank/DDBJ whole genome shotgun (WGS) entry which is preliminary data.</text>
</comment>
<dbReference type="RefSeq" id="WP_105878337.1">
    <property type="nucleotide sequence ID" value="NZ_MZLP01000082.1"/>
</dbReference>
<evidence type="ECO:0008006" key="3">
    <source>
        <dbReference type="Google" id="ProtNLM"/>
    </source>
</evidence>